<reference evidence="3" key="2">
    <citation type="submission" date="2018-02" db="UniProtKB">
        <authorList>
            <consortium name="EnsemblPlants"/>
        </authorList>
    </citation>
    <scope>IDENTIFICATION</scope>
    <source>
        <strain evidence="3">Williams 82</strain>
    </source>
</reference>
<feature type="transmembrane region" description="Helical" evidence="1">
    <location>
        <begin position="15"/>
        <end position="34"/>
    </location>
</feature>
<dbReference type="Proteomes" id="UP000008827">
    <property type="component" value="Chromosome 7"/>
</dbReference>
<keyword evidence="4" id="KW-1185">Reference proteome</keyword>
<dbReference type="OrthoDB" id="1045822at2759"/>
<dbReference type="InParanoid" id="A0A0R0IZ80"/>
<dbReference type="PANTHER" id="PTHR15907">
    <property type="entry name" value="DUF614 FAMILY PROTEIN-RELATED"/>
    <property type="match status" value="1"/>
</dbReference>
<sequence length="92" mass="10306">AEIVDKGSTSCGASGALYTLICCVVGCGWLYSCFYRSKMRQQYGLKGNGCTDCLLHCCCESCTLSQEYRELKQRGFDMIIGWHGNVEQRSRK</sequence>
<reference evidence="2" key="3">
    <citation type="submission" date="2018-07" db="EMBL/GenBank/DDBJ databases">
        <title>WGS assembly of Glycine max.</title>
        <authorList>
            <person name="Schmutz J."/>
            <person name="Cannon S."/>
            <person name="Schlueter J."/>
            <person name="Ma J."/>
            <person name="Mitros T."/>
            <person name="Nelson W."/>
            <person name="Hyten D."/>
            <person name="Song Q."/>
            <person name="Thelen J."/>
            <person name="Cheng J."/>
            <person name="Xu D."/>
            <person name="Hellsten U."/>
            <person name="May G."/>
            <person name="Yu Y."/>
            <person name="Sakurai T."/>
            <person name="Umezawa T."/>
            <person name="Bhattacharyya M."/>
            <person name="Sandhu D."/>
            <person name="Valliyodan B."/>
            <person name="Lindquist E."/>
            <person name="Peto M."/>
            <person name="Grant D."/>
            <person name="Shu S."/>
            <person name="Goodstein D."/>
            <person name="Barry K."/>
            <person name="Futrell-Griggs M."/>
            <person name="Abernathy B."/>
            <person name="Du J."/>
            <person name="Tian Z."/>
            <person name="Zhu L."/>
            <person name="Gill N."/>
            <person name="Joshi T."/>
            <person name="Libault M."/>
            <person name="Sethuraman A."/>
            <person name="Zhang X."/>
            <person name="Shinozaki K."/>
            <person name="Nguyen H."/>
            <person name="Wing R."/>
            <person name="Cregan P."/>
            <person name="Specht J."/>
            <person name="Grimwood J."/>
            <person name="Rokhsar D."/>
            <person name="Stacey G."/>
            <person name="Shoemaker R."/>
            <person name="Jackson S."/>
        </authorList>
    </citation>
    <scope>NUCLEOTIDE SEQUENCE</scope>
    <source>
        <tissue evidence="2">Callus</tissue>
    </source>
</reference>
<dbReference type="Pfam" id="PF04749">
    <property type="entry name" value="PLAC8"/>
    <property type="match status" value="1"/>
</dbReference>
<evidence type="ECO:0000256" key="1">
    <source>
        <dbReference type="SAM" id="Phobius"/>
    </source>
</evidence>
<dbReference type="PaxDb" id="3847-GLYMA07G04620.1"/>
<evidence type="ECO:0000313" key="4">
    <source>
        <dbReference type="Proteomes" id="UP000008827"/>
    </source>
</evidence>
<keyword evidence="1" id="KW-0472">Membrane</keyword>
<dbReference type="EMBL" id="CM000840">
    <property type="protein sequence ID" value="KRH47639.1"/>
    <property type="molecule type" value="Genomic_DNA"/>
</dbReference>
<name>A0A0R0IZ80_SOYBN</name>
<dbReference type="OMA" id="MERTNSA"/>
<accession>A0A0R0IZ80</accession>
<keyword evidence="1" id="KW-1133">Transmembrane helix</keyword>
<dbReference type="EnsemblPlants" id="KRH47639">
    <property type="protein sequence ID" value="KRH47639"/>
    <property type="gene ID" value="GLYMA_07G041300"/>
</dbReference>
<dbReference type="NCBIfam" id="TIGR01571">
    <property type="entry name" value="A_thal_Cys_rich"/>
    <property type="match status" value="1"/>
</dbReference>
<feature type="non-terminal residue" evidence="2">
    <location>
        <position position="1"/>
    </location>
</feature>
<dbReference type="Gramene" id="KRH47639">
    <property type="protein sequence ID" value="KRH47639"/>
    <property type="gene ID" value="GLYMA_07G041300"/>
</dbReference>
<keyword evidence="1" id="KW-0812">Transmembrane</keyword>
<evidence type="ECO:0000313" key="3">
    <source>
        <dbReference type="EnsemblPlants" id="KRH47639"/>
    </source>
</evidence>
<organism evidence="2">
    <name type="scientific">Glycine max</name>
    <name type="common">Soybean</name>
    <name type="synonym">Glycine hispida</name>
    <dbReference type="NCBI Taxonomy" id="3847"/>
    <lineage>
        <taxon>Eukaryota</taxon>
        <taxon>Viridiplantae</taxon>
        <taxon>Streptophyta</taxon>
        <taxon>Embryophyta</taxon>
        <taxon>Tracheophyta</taxon>
        <taxon>Spermatophyta</taxon>
        <taxon>Magnoliopsida</taxon>
        <taxon>eudicotyledons</taxon>
        <taxon>Gunneridae</taxon>
        <taxon>Pentapetalae</taxon>
        <taxon>rosids</taxon>
        <taxon>fabids</taxon>
        <taxon>Fabales</taxon>
        <taxon>Fabaceae</taxon>
        <taxon>Papilionoideae</taxon>
        <taxon>50 kb inversion clade</taxon>
        <taxon>NPAAA clade</taxon>
        <taxon>indigoferoid/millettioid clade</taxon>
        <taxon>Phaseoleae</taxon>
        <taxon>Glycine</taxon>
        <taxon>Glycine subgen. Soja</taxon>
    </lineage>
</organism>
<protein>
    <submittedName>
        <fullName evidence="2 3">Uncharacterized protein</fullName>
    </submittedName>
</protein>
<gene>
    <name evidence="2" type="ORF">GLYMA_07G041300</name>
</gene>
<reference evidence="2 3" key="1">
    <citation type="journal article" date="2010" name="Nature">
        <title>Genome sequence of the palaeopolyploid soybean.</title>
        <authorList>
            <person name="Schmutz J."/>
            <person name="Cannon S.B."/>
            <person name="Schlueter J."/>
            <person name="Ma J."/>
            <person name="Mitros T."/>
            <person name="Nelson W."/>
            <person name="Hyten D.L."/>
            <person name="Song Q."/>
            <person name="Thelen J.J."/>
            <person name="Cheng J."/>
            <person name="Xu D."/>
            <person name="Hellsten U."/>
            <person name="May G.D."/>
            <person name="Yu Y."/>
            <person name="Sakurai T."/>
            <person name="Umezawa T."/>
            <person name="Bhattacharyya M.K."/>
            <person name="Sandhu D."/>
            <person name="Valliyodan B."/>
            <person name="Lindquist E."/>
            <person name="Peto M."/>
            <person name="Grant D."/>
            <person name="Shu S."/>
            <person name="Goodstein D."/>
            <person name="Barry K."/>
            <person name="Futrell-Griggs M."/>
            <person name="Abernathy B."/>
            <person name="Du J."/>
            <person name="Tian Z."/>
            <person name="Zhu L."/>
            <person name="Gill N."/>
            <person name="Joshi T."/>
            <person name="Libault M."/>
            <person name="Sethuraman A."/>
            <person name="Zhang X.-C."/>
            <person name="Shinozaki K."/>
            <person name="Nguyen H.T."/>
            <person name="Wing R.A."/>
            <person name="Cregan P."/>
            <person name="Specht J."/>
            <person name="Grimwood J."/>
            <person name="Rokhsar D."/>
            <person name="Stacey G."/>
            <person name="Shoemaker R.C."/>
            <person name="Jackson S.A."/>
        </authorList>
    </citation>
    <scope>NUCLEOTIDE SEQUENCE [LARGE SCALE GENOMIC DNA]</scope>
    <source>
        <strain evidence="3">cv. Williams 82</strain>
        <tissue evidence="2">Callus</tissue>
    </source>
</reference>
<dbReference type="AlphaFoldDB" id="A0A0R0IZ80"/>
<dbReference type="InterPro" id="IPR006461">
    <property type="entry name" value="PLAC_motif_containing"/>
</dbReference>
<proteinExistence type="predicted"/>
<dbReference type="STRING" id="3847.A0A0R0IZ80"/>
<evidence type="ECO:0000313" key="2">
    <source>
        <dbReference type="EMBL" id="KRH47639.1"/>
    </source>
</evidence>